<comment type="caution">
    <text evidence="1">The sequence shown here is derived from an EMBL/GenBank/DDBJ whole genome shotgun (WGS) entry which is preliminary data.</text>
</comment>
<evidence type="ECO:0000313" key="2">
    <source>
        <dbReference type="Proteomes" id="UP001187192"/>
    </source>
</evidence>
<protein>
    <submittedName>
        <fullName evidence="1">Uncharacterized protein</fullName>
    </submittedName>
</protein>
<accession>A0AA88DUE4</accession>
<organism evidence="1 2">
    <name type="scientific">Ficus carica</name>
    <name type="common">Common fig</name>
    <dbReference type="NCBI Taxonomy" id="3494"/>
    <lineage>
        <taxon>Eukaryota</taxon>
        <taxon>Viridiplantae</taxon>
        <taxon>Streptophyta</taxon>
        <taxon>Embryophyta</taxon>
        <taxon>Tracheophyta</taxon>
        <taxon>Spermatophyta</taxon>
        <taxon>Magnoliopsida</taxon>
        <taxon>eudicotyledons</taxon>
        <taxon>Gunneridae</taxon>
        <taxon>Pentapetalae</taxon>
        <taxon>rosids</taxon>
        <taxon>fabids</taxon>
        <taxon>Rosales</taxon>
        <taxon>Moraceae</taxon>
        <taxon>Ficeae</taxon>
        <taxon>Ficus</taxon>
    </lineage>
</organism>
<dbReference type="EMBL" id="BTGU01000119">
    <property type="protein sequence ID" value="GMN61871.1"/>
    <property type="molecule type" value="Genomic_DNA"/>
</dbReference>
<evidence type="ECO:0000313" key="1">
    <source>
        <dbReference type="EMBL" id="GMN61871.1"/>
    </source>
</evidence>
<keyword evidence="2" id="KW-1185">Reference proteome</keyword>
<gene>
    <name evidence="1" type="ORF">TIFTF001_030957</name>
</gene>
<proteinExistence type="predicted"/>
<sequence>MISPTFSLIPATTVLPPSTLTHSPVDAAFPLFYSPAVVNAALPSLLFPPPPPPFLPIKAVTLLLLRKARSNSEYTSRGGRDGYRKLDQKLVEYNTQETQGKFESVDTNDVLTQALSKPEHPGLLSMRRKIEELNEMVRGLCAKKDMEPSVDQDNMLTVDQHNSFKASCTLHYKQLGVSDPPTMSVNSQEFKTDTPDAGLREQADALVAFLRNASKGRFYLVPHKRGRHWVLGDIDP</sequence>
<name>A0AA88DUE4_FICCA</name>
<dbReference type="AlphaFoldDB" id="A0AA88DUE4"/>
<dbReference type="Proteomes" id="UP001187192">
    <property type="component" value="Unassembled WGS sequence"/>
</dbReference>
<reference evidence="1" key="1">
    <citation type="submission" date="2023-07" db="EMBL/GenBank/DDBJ databases">
        <title>draft genome sequence of fig (Ficus carica).</title>
        <authorList>
            <person name="Takahashi T."/>
            <person name="Nishimura K."/>
        </authorList>
    </citation>
    <scope>NUCLEOTIDE SEQUENCE</scope>
</reference>